<evidence type="ECO:0000256" key="6">
    <source>
        <dbReference type="SAM" id="MobiDB-lite"/>
    </source>
</evidence>
<keyword evidence="2" id="KW-0719">Serine esterase</keyword>
<keyword evidence="9" id="KW-1185">Reference proteome</keyword>
<accession>A0AAN9YZ09</accession>
<evidence type="ECO:0000256" key="2">
    <source>
        <dbReference type="ARBA" id="ARBA00022487"/>
    </source>
</evidence>
<feature type="compositionally biased region" description="Gly residues" evidence="6">
    <location>
        <begin position="21"/>
        <end position="31"/>
    </location>
</feature>
<gene>
    <name evidence="8" type="ORF">R5R35_002961</name>
</gene>
<dbReference type="GO" id="GO:0052689">
    <property type="term" value="F:carboxylic ester hydrolase activity"/>
    <property type="evidence" value="ECO:0007669"/>
    <property type="project" value="UniProtKB-KW"/>
</dbReference>
<dbReference type="EMBL" id="JAZDUA010000656">
    <property type="protein sequence ID" value="KAK7790189.1"/>
    <property type="molecule type" value="Genomic_DNA"/>
</dbReference>
<reference evidence="8 9" key="1">
    <citation type="submission" date="2024-03" db="EMBL/GenBank/DDBJ databases">
        <title>The genome assembly and annotation of the cricket Gryllus longicercus Weissman &amp; Gray.</title>
        <authorList>
            <person name="Szrajer S."/>
            <person name="Gray D."/>
            <person name="Ylla G."/>
        </authorList>
    </citation>
    <scope>NUCLEOTIDE SEQUENCE [LARGE SCALE GENOMIC DNA]</scope>
    <source>
        <strain evidence="8">DAG 2021-001</strain>
        <tissue evidence="8">Whole body minus gut</tissue>
    </source>
</reference>
<dbReference type="SUPFAM" id="SSF53474">
    <property type="entry name" value="alpha/beta-Hydrolases"/>
    <property type="match status" value="1"/>
</dbReference>
<dbReference type="PROSITE" id="PS00122">
    <property type="entry name" value="CARBOXYLESTERASE_B_1"/>
    <property type="match status" value="1"/>
</dbReference>
<sequence>MRPTALVLVALASLAAAAMAGRGGGGGGGGGEGRRPEARVRQGRLRGEWLETARRRVRYASFRAIPYAAPPLGPLRFKDPRPAARWAGVREATAWGAECTQLEGGQPKGAEDCLFLNVFVPPGAWAGAGAASAAGPLPVLVYFPGGAFVRGSSNRYGPDYFMEAGGALLVTVNYRLGVFGFLSLGTADVPGNAALKDQTLALRWVRDNIAAFGGDPARVTIFGQSAGGASVHAHVLSPLSAGLFGAAVSISGSMLAQWALPRDAALQRRRLLERAGCADGRPEVWAACLRTLPAYDLVKAGGSVDLMREMLRDQQIPFTPVVDGAVPGATPFLPDRPRRLISTGRFNRVPYVAGVTSGEVLHFMASAPANTPHFVEEGLANLTRQFKEQMAAALPAGLPLNASDLARDVYRPDSRSGQHVLERLVEAANDAFFVWPAALSTRLQSAFEPRQYLYYFDLDAGLDLRKPALMPFLKQIEGVPHGGDLFYMFRIPDANTTLPEKSIEMRTLRSYVQLILNIAITGKPTPQPVEGVLWPPYDSDADGAYLNFGTDLLSAKTALRKKQLMVWDLLSLLISNRHS</sequence>
<comment type="caution">
    <text evidence="8">The sequence shown here is derived from an EMBL/GenBank/DDBJ whole genome shotgun (WGS) entry which is preliminary data.</text>
</comment>
<dbReference type="InterPro" id="IPR050309">
    <property type="entry name" value="Type-B_Carboxylest/Lipase"/>
</dbReference>
<feature type="region of interest" description="Disordered" evidence="6">
    <location>
        <begin position="21"/>
        <end position="40"/>
    </location>
</feature>
<dbReference type="Proteomes" id="UP001378592">
    <property type="component" value="Unassembled WGS sequence"/>
</dbReference>
<feature type="domain" description="Carboxylesterase type B" evidence="7">
    <location>
        <begin position="36"/>
        <end position="567"/>
    </location>
</feature>
<dbReference type="PROSITE" id="PS00941">
    <property type="entry name" value="CARBOXYLESTERASE_B_2"/>
    <property type="match status" value="1"/>
</dbReference>
<evidence type="ECO:0000256" key="4">
    <source>
        <dbReference type="ARBA" id="ARBA00023180"/>
    </source>
</evidence>
<dbReference type="InterPro" id="IPR002018">
    <property type="entry name" value="CarbesteraseB"/>
</dbReference>
<feature type="chain" id="PRO_5042663476" description="Carboxylic ester hydrolase" evidence="5">
    <location>
        <begin position="21"/>
        <end position="579"/>
    </location>
</feature>
<dbReference type="AlphaFoldDB" id="A0AAN9YZ09"/>
<dbReference type="Pfam" id="PF00135">
    <property type="entry name" value="COesterase"/>
    <property type="match status" value="1"/>
</dbReference>
<comment type="similarity">
    <text evidence="1 5">Belongs to the type-B carboxylesterase/lipase family.</text>
</comment>
<dbReference type="Gene3D" id="3.40.50.1820">
    <property type="entry name" value="alpha/beta hydrolase"/>
    <property type="match status" value="1"/>
</dbReference>
<dbReference type="InterPro" id="IPR019826">
    <property type="entry name" value="Carboxylesterase_B_AS"/>
</dbReference>
<keyword evidence="3 5" id="KW-0378">Hydrolase</keyword>
<dbReference type="EC" id="3.1.1.-" evidence="5"/>
<evidence type="ECO:0000256" key="1">
    <source>
        <dbReference type="ARBA" id="ARBA00005964"/>
    </source>
</evidence>
<evidence type="ECO:0000256" key="5">
    <source>
        <dbReference type="RuleBase" id="RU361235"/>
    </source>
</evidence>
<dbReference type="InterPro" id="IPR019819">
    <property type="entry name" value="Carboxylesterase_B_CS"/>
</dbReference>
<dbReference type="InterPro" id="IPR029058">
    <property type="entry name" value="AB_hydrolase_fold"/>
</dbReference>
<name>A0AAN9YZ09_9ORTH</name>
<keyword evidence="5" id="KW-0732">Signal</keyword>
<evidence type="ECO:0000256" key="3">
    <source>
        <dbReference type="ARBA" id="ARBA00022801"/>
    </source>
</evidence>
<evidence type="ECO:0000313" key="9">
    <source>
        <dbReference type="Proteomes" id="UP001378592"/>
    </source>
</evidence>
<protein>
    <recommendedName>
        <fullName evidence="5">Carboxylic ester hydrolase</fullName>
        <ecNumber evidence="5">3.1.1.-</ecNumber>
    </recommendedName>
</protein>
<evidence type="ECO:0000313" key="8">
    <source>
        <dbReference type="EMBL" id="KAK7790189.1"/>
    </source>
</evidence>
<proteinExistence type="inferred from homology"/>
<organism evidence="8 9">
    <name type="scientific">Gryllus longicercus</name>
    <dbReference type="NCBI Taxonomy" id="2509291"/>
    <lineage>
        <taxon>Eukaryota</taxon>
        <taxon>Metazoa</taxon>
        <taxon>Ecdysozoa</taxon>
        <taxon>Arthropoda</taxon>
        <taxon>Hexapoda</taxon>
        <taxon>Insecta</taxon>
        <taxon>Pterygota</taxon>
        <taxon>Neoptera</taxon>
        <taxon>Polyneoptera</taxon>
        <taxon>Orthoptera</taxon>
        <taxon>Ensifera</taxon>
        <taxon>Gryllidea</taxon>
        <taxon>Grylloidea</taxon>
        <taxon>Gryllidae</taxon>
        <taxon>Gryllinae</taxon>
        <taxon>Gryllus</taxon>
    </lineage>
</organism>
<dbReference type="PANTHER" id="PTHR11559">
    <property type="entry name" value="CARBOXYLESTERASE"/>
    <property type="match status" value="1"/>
</dbReference>
<keyword evidence="4" id="KW-0325">Glycoprotein</keyword>
<feature type="signal peptide" evidence="5">
    <location>
        <begin position="1"/>
        <end position="20"/>
    </location>
</feature>
<evidence type="ECO:0000259" key="7">
    <source>
        <dbReference type="Pfam" id="PF00135"/>
    </source>
</evidence>